<comment type="subunit">
    <text evidence="10">The complex is composed of six subunits: RnfA, RnfB, RnfC, RnfD, RnfE and RnfG.</text>
</comment>
<dbReference type="RefSeq" id="WP_097356561.1">
    <property type="nucleotide sequence ID" value="NZ_CAWNJE010000011.1"/>
</dbReference>
<sequence>MAFSIASRPHYHSNKSIGNIMMRVILCTFPGISTLCYFFGWGVLVQLSLASITSLLAEAIVITIRRRPVKRYLQDHSALLTGLLIGISVPPFTPWWIVVIGSLFAIIIAKHLYGGLGNNPFNPAMVAYVVLLISFPVQMTIWLPPSSLLIQPLTFMDSVSTIFTGLNTGGFSVNQLRLTADGFTMATPLDTVKSALIAGKTETEAVLEPVFDTFWGLDWGWINFAFLLGGLMLLKQKIIKWQIPIGILATLFIFSAIGYTVSPDTVTSPLLHLFSGATMLGAFFIATDPVSAATTSKGRLVFGMIIGTLIYLIRTLGGFPDGVAFAVLIANMCVPLIDYYTKPIVYGYRKEKNDPRNEK</sequence>
<dbReference type="GO" id="GO:0005886">
    <property type="term" value="C:plasma membrane"/>
    <property type="evidence" value="ECO:0007669"/>
    <property type="project" value="UniProtKB-SubCell"/>
</dbReference>
<feature type="transmembrane region" description="Helical" evidence="10">
    <location>
        <begin position="20"/>
        <end position="41"/>
    </location>
</feature>
<evidence type="ECO:0000313" key="11">
    <source>
        <dbReference type="EMBL" id="PCS22559.1"/>
    </source>
</evidence>
<comment type="function">
    <text evidence="10">Part of a membrane-bound complex that couples electron transfer with translocation of ions across the membrane.</text>
</comment>
<evidence type="ECO:0000256" key="2">
    <source>
        <dbReference type="ARBA" id="ARBA00022553"/>
    </source>
</evidence>
<dbReference type="InterPro" id="IPR004338">
    <property type="entry name" value="NqrB/RnfD"/>
</dbReference>
<feature type="transmembrane region" description="Helical" evidence="10">
    <location>
        <begin position="267"/>
        <end position="286"/>
    </location>
</feature>
<evidence type="ECO:0000256" key="10">
    <source>
        <dbReference type="HAMAP-Rule" id="MF_00462"/>
    </source>
</evidence>
<keyword evidence="7 10" id="KW-0249">Electron transport</keyword>
<keyword evidence="12" id="KW-1185">Reference proteome</keyword>
<organism evidence="11 12">
    <name type="scientific">Candidatus Enterovibrio escicola</name>
    <dbReference type="NCBI Taxonomy" id="1927127"/>
    <lineage>
        <taxon>Bacteria</taxon>
        <taxon>Pseudomonadati</taxon>
        <taxon>Pseudomonadota</taxon>
        <taxon>Gammaproteobacteria</taxon>
        <taxon>Vibrionales</taxon>
        <taxon>Vibrionaceae</taxon>
        <taxon>Enterovibrio</taxon>
    </lineage>
</organism>
<feature type="transmembrane region" description="Helical" evidence="10">
    <location>
        <begin position="125"/>
        <end position="143"/>
    </location>
</feature>
<dbReference type="Proteomes" id="UP000219020">
    <property type="component" value="Unassembled WGS sequence"/>
</dbReference>
<feature type="transmembrane region" description="Helical" evidence="10">
    <location>
        <begin position="241"/>
        <end position="261"/>
    </location>
</feature>
<keyword evidence="1 10" id="KW-0813">Transport</keyword>
<feature type="transmembrane region" description="Helical" evidence="10">
    <location>
        <begin position="298"/>
        <end position="317"/>
    </location>
</feature>
<dbReference type="PANTHER" id="PTHR30578:SF0">
    <property type="entry name" value="ION-TRANSLOCATING OXIDOREDUCTASE COMPLEX SUBUNIT D"/>
    <property type="match status" value="1"/>
</dbReference>
<keyword evidence="4 10" id="KW-0288">FMN</keyword>
<dbReference type="GO" id="GO:0022900">
    <property type="term" value="P:electron transport chain"/>
    <property type="evidence" value="ECO:0007669"/>
    <property type="project" value="UniProtKB-UniRule"/>
</dbReference>
<keyword evidence="8 10" id="KW-1133">Transmembrane helix</keyword>
<dbReference type="AlphaFoldDB" id="A0A2A5T314"/>
<comment type="similarity">
    <text evidence="10">Belongs to the NqrB/RnfD family.</text>
</comment>
<accession>A0A2A5T314</accession>
<dbReference type="HAMAP" id="MF_00462">
    <property type="entry name" value="RsxD_RnfD"/>
    <property type="match status" value="1"/>
</dbReference>
<keyword evidence="10" id="KW-1003">Cell membrane</keyword>
<keyword evidence="3 10" id="KW-0285">Flavoprotein</keyword>
<evidence type="ECO:0000256" key="4">
    <source>
        <dbReference type="ARBA" id="ARBA00022643"/>
    </source>
</evidence>
<keyword evidence="10" id="KW-0997">Cell inner membrane</keyword>
<feature type="transmembrane region" description="Helical" evidence="10">
    <location>
        <begin position="95"/>
        <end position="113"/>
    </location>
</feature>
<dbReference type="Pfam" id="PF03116">
    <property type="entry name" value="NQR2_RnfD_RnfE"/>
    <property type="match status" value="1"/>
</dbReference>
<comment type="cofactor">
    <cofactor evidence="10">
        <name>FMN</name>
        <dbReference type="ChEBI" id="CHEBI:58210"/>
    </cofactor>
</comment>
<evidence type="ECO:0000256" key="5">
    <source>
        <dbReference type="ARBA" id="ARBA00022692"/>
    </source>
</evidence>
<reference evidence="12" key="1">
    <citation type="submission" date="2017-04" db="EMBL/GenBank/DDBJ databases">
        <title>Genome evolution of the luminous symbionts of deep sea anglerfish.</title>
        <authorList>
            <person name="Hendry T.A."/>
        </authorList>
    </citation>
    <scope>NUCLEOTIDE SEQUENCE [LARGE SCALE GENOMIC DNA]</scope>
</reference>
<dbReference type="GO" id="GO:0055085">
    <property type="term" value="P:transmembrane transport"/>
    <property type="evidence" value="ECO:0007669"/>
    <property type="project" value="InterPro"/>
</dbReference>
<keyword evidence="9 10" id="KW-0472">Membrane</keyword>
<keyword evidence="6 10" id="KW-1278">Translocase</keyword>
<evidence type="ECO:0000256" key="7">
    <source>
        <dbReference type="ARBA" id="ARBA00022982"/>
    </source>
</evidence>
<dbReference type="NCBIfam" id="TIGR01946">
    <property type="entry name" value="rnfD"/>
    <property type="match status" value="1"/>
</dbReference>
<evidence type="ECO:0000256" key="9">
    <source>
        <dbReference type="ARBA" id="ARBA00023136"/>
    </source>
</evidence>
<feature type="transmembrane region" description="Helical" evidence="10">
    <location>
        <begin position="214"/>
        <end position="234"/>
    </location>
</feature>
<evidence type="ECO:0000256" key="8">
    <source>
        <dbReference type="ARBA" id="ARBA00022989"/>
    </source>
</evidence>
<dbReference type="EC" id="7.-.-.-" evidence="10"/>
<dbReference type="InterPro" id="IPR011303">
    <property type="entry name" value="RnfD_bac"/>
</dbReference>
<feature type="transmembrane region" description="Helical" evidence="10">
    <location>
        <begin position="323"/>
        <end position="341"/>
    </location>
</feature>
<dbReference type="GeneID" id="66951785"/>
<name>A0A2A5T314_9GAMM</name>
<keyword evidence="5 10" id="KW-0812">Transmembrane</keyword>
<comment type="subcellular location">
    <subcellularLocation>
        <location evidence="10">Cell inner membrane</location>
        <topology evidence="10">Multi-pass membrane protein</topology>
    </subcellularLocation>
</comment>
<evidence type="ECO:0000256" key="3">
    <source>
        <dbReference type="ARBA" id="ARBA00022630"/>
    </source>
</evidence>
<comment type="caution">
    <text evidence="11">The sequence shown here is derived from an EMBL/GenBank/DDBJ whole genome shotgun (WGS) entry which is preliminary data.</text>
</comment>
<feature type="modified residue" description="FMN phosphoryl threonine" evidence="10">
    <location>
        <position position="187"/>
    </location>
</feature>
<proteinExistence type="inferred from homology"/>
<evidence type="ECO:0000313" key="12">
    <source>
        <dbReference type="Proteomes" id="UP000219020"/>
    </source>
</evidence>
<keyword evidence="2 10" id="KW-0597">Phosphoprotein</keyword>
<dbReference type="PANTHER" id="PTHR30578">
    <property type="entry name" value="ELECTRON TRANSPORT COMPLEX PROTEIN RNFD"/>
    <property type="match status" value="1"/>
</dbReference>
<dbReference type="EMBL" id="NBYY01000016">
    <property type="protein sequence ID" value="PCS22559.1"/>
    <property type="molecule type" value="Genomic_DNA"/>
</dbReference>
<dbReference type="NCBIfam" id="NF002011">
    <property type="entry name" value="PRK00816.1"/>
    <property type="match status" value="1"/>
</dbReference>
<evidence type="ECO:0000256" key="6">
    <source>
        <dbReference type="ARBA" id="ARBA00022967"/>
    </source>
</evidence>
<protein>
    <recommendedName>
        <fullName evidence="10">Ion-translocating oxidoreductase complex subunit D</fullName>
        <ecNumber evidence="10">7.-.-.-</ecNumber>
    </recommendedName>
    <alternativeName>
        <fullName evidence="10">Rnf electron transport complex subunit D</fullName>
    </alternativeName>
</protein>
<gene>
    <name evidence="10" type="primary">rnfD</name>
    <name evidence="11" type="ORF">BTN49_1780</name>
</gene>
<evidence type="ECO:0000256" key="1">
    <source>
        <dbReference type="ARBA" id="ARBA00022448"/>
    </source>
</evidence>